<accession>A0A067MEH6</accession>
<dbReference type="InterPro" id="IPR012338">
    <property type="entry name" value="Beta-lactam/transpept-like"/>
</dbReference>
<protein>
    <recommendedName>
        <fullName evidence="3">Beta-lactamase-related domain-containing protein</fullName>
    </recommendedName>
</protein>
<gene>
    <name evidence="4" type="ORF">BOTBODRAFT_33055</name>
</gene>
<sequence>MSPSISEIDNLLKSYTDRRDGLVGLAVVAVDKNGDTIYSATSGATSADPSKAAPMTMDHVQWIASQTKVVTAIAAMQCVERGQIGLDDHVGHILPELAEPDILEGFDDNDRPKLRKATTKITLRMLLSHTSGLVYDFTGPNIKKWLRLNGFDVDSPVMSNDMKYYTYPLEFEPGTRWMYGAGVDWTGQLIGRLNNCTLGEYMQKNIFAPLGMNSTTFHPEKHPNIEARMVDASVRKPDGTMAPTEGPVYVYPAVDELGGAGLYSTPNDYSKILAALLQGGGPILKSESVDEIFKPQVSKEAGAMHDYFLKISKQITEEEEVTFGFTVTISLKGTPEGLGVGTVNWGGLPCLTWWVDRETGVAATVFQQTFPSRDPTALEFQREFKAALYKHVRA</sequence>
<proteinExistence type="inferred from homology"/>
<keyword evidence="2" id="KW-0378">Hydrolase</keyword>
<dbReference type="InParanoid" id="A0A067MEH6"/>
<dbReference type="HOGENOM" id="CLU_020027_11_1_1"/>
<dbReference type="PANTHER" id="PTHR43283">
    <property type="entry name" value="BETA-LACTAMASE-RELATED"/>
    <property type="match status" value="1"/>
</dbReference>
<dbReference type="EMBL" id="KL198040">
    <property type="protein sequence ID" value="KDQ13934.1"/>
    <property type="molecule type" value="Genomic_DNA"/>
</dbReference>
<feature type="domain" description="Beta-lactamase-related" evidence="3">
    <location>
        <begin position="22"/>
        <end position="380"/>
    </location>
</feature>
<evidence type="ECO:0000313" key="4">
    <source>
        <dbReference type="EMBL" id="KDQ13934.1"/>
    </source>
</evidence>
<evidence type="ECO:0000259" key="3">
    <source>
        <dbReference type="Pfam" id="PF00144"/>
    </source>
</evidence>
<keyword evidence="5" id="KW-1185">Reference proteome</keyword>
<dbReference type="PANTHER" id="PTHR43283:SF17">
    <property type="entry name" value="(LOVD), PUTATIVE (AFU_ORTHOLOGUE AFUA_5G00920)-RELATED"/>
    <property type="match status" value="1"/>
</dbReference>
<evidence type="ECO:0000256" key="2">
    <source>
        <dbReference type="ARBA" id="ARBA00022801"/>
    </source>
</evidence>
<evidence type="ECO:0000256" key="1">
    <source>
        <dbReference type="ARBA" id="ARBA00009009"/>
    </source>
</evidence>
<dbReference type="STRING" id="930990.A0A067MEH6"/>
<organism evidence="4 5">
    <name type="scientific">Botryobasidium botryosum (strain FD-172 SS1)</name>
    <dbReference type="NCBI Taxonomy" id="930990"/>
    <lineage>
        <taxon>Eukaryota</taxon>
        <taxon>Fungi</taxon>
        <taxon>Dikarya</taxon>
        <taxon>Basidiomycota</taxon>
        <taxon>Agaricomycotina</taxon>
        <taxon>Agaricomycetes</taxon>
        <taxon>Cantharellales</taxon>
        <taxon>Botryobasidiaceae</taxon>
        <taxon>Botryobasidium</taxon>
    </lineage>
</organism>
<dbReference type="SUPFAM" id="SSF56601">
    <property type="entry name" value="beta-lactamase/transpeptidase-like"/>
    <property type="match status" value="1"/>
</dbReference>
<dbReference type="OrthoDB" id="428260at2759"/>
<evidence type="ECO:0000313" key="5">
    <source>
        <dbReference type="Proteomes" id="UP000027195"/>
    </source>
</evidence>
<comment type="similarity">
    <text evidence="1">Belongs to the class-A beta-lactamase family.</text>
</comment>
<dbReference type="Proteomes" id="UP000027195">
    <property type="component" value="Unassembled WGS sequence"/>
</dbReference>
<dbReference type="AlphaFoldDB" id="A0A067MEH6"/>
<dbReference type="Pfam" id="PF00144">
    <property type="entry name" value="Beta-lactamase"/>
    <property type="match status" value="1"/>
</dbReference>
<name>A0A067MEH6_BOTB1</name>
<dbReference type="InterPro" id="IPR001466">
    <property type="entry name" value="Beta-lactam-related"/>
</dbReference>
<reference evidence="5" key="1">
    <citation type="journal article" date="2014" name="Proc. Natl. Acad. Sci. U.S.A.">
        <title>Extensive sampling of basidiomycete genomes demonstrates inadequacy of the white-rot/brown-rot paradigm for wood decay fungi.</title>
        <authorList>
            <person name="Riley R."/>
            <person name="Salamov A.A."/>
            <person name="Brown D.W."/>
            <person name="Nagy L.G."/>
            <person name="Floudas D."/>
            <person name="Held B.W."/>
            <person name="Levasseur A."/>
            <person name="Lombard V."/>
            <person name="Morin E."/>
            <person name="Otillar R."/>
            <person name="Lindquist E.A."/>
            <person name="Sun H."/>
            <person name="LaButti K.M."/>
            <person name="Schmutz J."/>
            <person name="Jabbour D."/>
            <person name="Luo H."/>
            <person name="Baker S.E."/>
            <person name="Pisabarro A.G."/>
            <person name="Walton J.D."/>
            <person name="Blanchette R.A."/>
            <person name="Henrissat B."/>
            <person name="Martin F."/>
            <person name="Cullen D."/>
            <person name="Hibbett D.S."/>
            <person name="Grigoriev I.V."/>
        </authorList>
    </citation>
    <scope>NUCLEOTIDE SEQUENCE [LARGE SCALE GENOMIC DNA]</scope>
    <source>
        <strain evidence="5">FD-172 SS1</strain>
    </source>
</reference>
<dbReference type="GO" id="GO:0016787">
    <property type="term" value="F:hydrolase activity"/>
    <property type="evidence" value="ECO:0007669"/>
    <property type="project" value="UniProtKB-KW"/>
</dbReference>
<dbReference type="Gene3D" id="3.40.710.10">
    <property type="entry name" value="DD-peptidase/beta-lactamase superfamily"/>
    <property type="match status" value="1"/>
</dbReference>
<dbReference type="InterPro" id="IPR050789">
    <property type="entry name" value="Diverse_Enzym_Activities"/>
</dbReference>